<protein>
    <submittedName>
        <fullName evidence="3">Uncharacterized protein</fullName>
    </submittedName>
</protein>
<feature type="compositionally biased region" description="Low complexity" evidence="1">
    <location>
        <begin position="353"/>
        <end position="366"/>
    </location>
</feature>
<evidence type="ECO:0000313" key="4">
    <source>
        <dbReference type="Proteomes" id="UP000030672"/>
    </source>
</evidence>
<reference evidence="3 4" key="1">
    <citation type="journal article" date="2014" name="BMC Genomics">
        <title>Genome sequencing of four Aureobasidium pullulans varieties: biotechnological potential, stress tolerance, and description of new species.</title>
        <authorList>
            <person name="Gostin Ar C."/>
            <person name="Ohm R.A."/>
            <person name="Kogej T."/>
            <person name="Sonjak S."/>
            <person name="Turk M."/>
            <person name="Zajc J."/>
            <person name="Zalar P."/>
            <person name="Grube M."/>
            <person name="Sun H."/>
            <person name="Han J."/>
            <person name="Sharma A."/>
            <person name="Chiniquy J."/>
            <person name="Ngan C.Y."/>
            <person name="Lipzen A."/>
            <person name="Barry K."/>
            <person name="Grigoriev I.V."/>
            <person name="Gunde-Cimerman N."/>
        </authorList>
    </citation>
    <scope>NUCLEOTIDE SEQUENCE [LARGE SCALE GENOMIC DNA]</scope>
    <source>
        <strain evidence="3 4">CBS 110374</strain>
    </source>
</reference>
<keyword evidence="4" id="KW-1185">Reference proteome</keyword>
<dbReference type="AlphaFoldDB" id="A0A074W5T9"/>
<dbReference type="GeneID" id="63918815"/>
<evidence type="ECO:0000313" key="3">
    <source>
        <dbReference type="EMBL" id="KEQ57936.1"/>
    </source>
</evidence>
<dbReference type="HOGENOM" id="CLU_725583_0_0_1"/>
<feature type="compositionally biased region" description="Basic and acidic residues" evidence="1">
    <location>
        <begin position="1"/>
        <end position="12"/>
    </location>
</feature>
<feature type="compositionally biased region" description="Basic residues" evidence="1">
    <location>
        <begin position="326"/>
        <end position="342"/>
    </location>
</feature>
<sequence>MAPTSDHADSGSRYRTRRTLQLHRDNATDLGASRSRSRSRSGRIPARISSIPLSSRQRGRSIFCRAYPFALSKQTILVMLLALVNILLSWFGPGVFSYPGPLVRSIAKQVWTPSDSNMAEVRHDLCQVPLVPRVLHCDELTEKEKLSRLNSIENVIPSIAFALSENPDAVDSIFDLLEDIRNELALMRHDIEVIESAELNAPIPIRSKETQSTMVTVRLLNATAVRFQSDLVGYDAFRDWLLENMYLRLRALDPQLVYDADQMVDPDYTDEDTSSRPLLTTVSDDLSHFIAVLERIEHVNRSGPAAVVAQTIHTLVLALKRFPPPRKKRRINQKAQRQRKKTAQGTPASQNPGRSSSPPGHSRFSFKSTRGGKNCLFPCET</sequence>
<dbReference type="EMBL" id="KL584864">
    <property type="protein sequence ID" value="KEQ57936.1"/>
    <property type="molecule type" value="Genomic_DNA"/>
</dbReference>
<proteinExistence type="predicted"/>
<feature type="region of interest" description="Disordered" evidence="1">
    <location>
        <begin position="326"/>
        <end position="373"/>
    </location>
</feature>
<organism evidence="3 4">
    <name type="scientific">Aureobasidium melanogenum (strain CBS 110374)</name>
    <name type="common">Aureobasidium pullulans var. melanogenum</name>
    <dbReference type="NCBI Taxonomy" id="1043003"/>
    <lineage>
        <taxon>Eukaryota</taxon>
        <taxon>Fungi</taxon>
        <taxon>Dikarya</taxon>
        <taxon>Ascomycota</taxon>
        <taxon>Pezizomycotina</taxon>
        <taxon>Dothideomycetes</taxon>
        <taxon>Dothideomycetidae</taxon>
        <taxon>Dothideales</taxon>
        <taxon>Saccotheciaceae</taxon>
        <taxon>Aureobasidium</taxon>
    </lineage>
</organism>
<evidence type="ECO:0000256" key="1">
    <source>
        <dbReference type="SAM" id="MobiDB-lite"/>
    </source>
</evidence>
<keyword evidence="2" id="KW-0472">Membrane</keyword>
<keyword evidence="2" id="KW-0812">Transmembrane</keyword>
<keyword evidence="2" id="KW-1133">Transmembrane helix</keyword>
<gene>
    <name evidence="3" type="ORF">M437DRAFT_70397</name>
</gene>
<dbReference type="RefSeq" id="XP_040874960.1">
    <property type="nucleotide sequence ID" value="XM_041025442.1"/>
</dbReference>
<dbReference type="Proteomes" id="UP000030672">
    <property type="component" value="Unassembled WGS sequence"/>
</dbReference>
<name>A0A074W5T9_AURM1</name>
<feature type="region of interest" description="Disordered" evidence="1">
    <location>
        <begin position="1"/>
        <end position="20"/>
    </location>
</feature>
<evidence type="ECO:0000256" key="2">
    <source>
        <dbReference type="SAM" id="Phobius"/>
    </source>
</evidence>
<feature type="transmembrane region" description="Helical" evidence="2">
    <location>
        <begin position="75"/>
        <end position="96"/>
    </location>
</feature>
<accession>A0A074W5T9</accession>